<dbReference type="PANTHER" id="PTHR21292:SF4">
    <property type="entry name" value="TUMOR NECROSIS FACTOR ALPHA-INDUCED PROTEIN 2"/>
    <property type="match status" value="1"/>
</dbReference>
<feature type="region of interest" description="Disordered" evidence="2">
    <location>
        <begin position="24"/>
        <end position="105"/>
    </location>
</feature>
<evidence type="ECO:0000256" key="2">
    <source>
        <dbReference type="SAM" id="MobiDB-lite"/>
    </source>
</evidence>
<organism evidence="3 6">
    <name type="scientific">Erinaceus europaeus</name>
    <name type="common">Western European hedgehog</name>
    <dbReference type="NCBI Taxonomy" id="9365"/>
    <lineage>
        <taxon>Eukaryota</taxon>
        <taxon>Metazoa</taxon>
        <taxon>Chordata</taxon>
        <taxon>Craniata</taxon>
        <taxon>Vertebrata</taxon>
        <taxon>Euteleostomi</taxon>
        <taxon>Mammalia</taxon>
        <taxon>Eutheria</taxon>
        <taxon>Laurasiatheria</taxon>
        <taxon>Eulipotyphla</taxon>
        <taxon>Erinaceidae</taxon>
        <taxon>Erinaceinae</taxon>
        <taxon>Erinaceus</taxon>
    </lineage>
</organism>
<evidence type="ECO:0000256" key="1">
    <source>
        <dbReference type="ARBA" id="ARBA00009447"/>
    </source>
</evidence>
<keyword evidence="3" id="KW-1185">Reference proteome</keyword>
<dbReference type="RefSeq" id="XP_060037064.1">
    <property type="nucleotide sequence ID" value="XM_060181081.1"/>
</dbReference>
<dbReference type="Proteomes" id="UP001652624">
    <property type="component" value="Chromosome 22"/>
</dbReference>
<reference evidence="4 5" key="1">
    <citation type="submission" date="2025-05" db="UniProtKB">
        <authorList>
            <consortium name="RefSeq"/>
        </authorList>
    </citation>
    <scope>IDENTIFICATION</scope>
</reference>
<comment type="similarity">
    <text evidence="1">Belongs to the SEC6 family.</text>
</comment>
<evidence type="ECO:0000313" key="4">
    <source>
        <dbReference type="RefSeq" id="XP_060037062.1"/>
    </source>
</evidence>
<name>A0ABM3WKJ2_ERIEU</name>
<dbReference type="InterPro" id="IPR010326">
    <property type="entry name" value="EXOC3/Sec6"/>
</dbReference>
<dbReference type="RefSeq" id="XP_060037062.1">
    <property type="nucleotide sequence ID" value="XM_060181079.1"/>
</dbReference>
<dbReference type="InterPro" id="IPR042532">
    <property type="entry name" value="EXOC3/Sec6_C"/>
</dbReference>
<evidence type="ECO:0000313" key="5">
    <source>
        <dbReference type="RefSeq" id="XP_060037063.1"/>
    </source>
</evidence>
<feature type="compositionally biased region" description="Polar residues" evidence="2">
    <location>
        <begin position="26"/>
        <end position="35"/>
    </location>
</feature>
<feature type="compositionally biased region" description="Basic and acidic residues" evidence="2">
    <location>
        <begin position="56"/>
        <end position="65"/>
    </location>
</feature>
<dbReference type="Pfam" id="PF06046">
    <property type="entry name" value="Sec6"/>
    <property type="match status" value="1"/>
</dbReference>
<dbReference type="Gene3D" id="1.10.357.70">
    <property type="entry name" value="Exocyst complex component Sec6, C-terminal domain"/>
    <property type="match status" value="1"/>
</dbReference>
<proteinExistence type="inferred from homology"/>
<dbReference type="GeneID" id="103109300"/>
<gene>
    <name evidence="4 5 6" type="primary">TNFAIP2</name>
</gene>
<evidence type="ECO:0000313" key="3">
    <source>
        <dbReference type="Proteomes" id="UP001652624"/>
    </source>
</evidence>
<sequence>MLKMMTFQGLPGQQTATHILHLPRDPQSQLSTSEAKASMWEEPSRDPVVPLEVEVAPERNEEAARKKEKKKPRGLANMFSVFTKGRKKKEQEGEPAPLLGQGGQMPTVEELKAALEQGRLEAAGPLLALERELVALAASGSADAEELVRRQSKVEALYVLLRGLVLGLLGRPLLAAPERLRQALAVLAEQEREDAAQGPGPASLEATRPRGWLRQWRDEVARAADERLGGAPDGADDPGAGSQAERAFLHMGCTMKNDLEAVVERLKPLFPAEMDVVAVYARSYHAHFAAQLASMAQFELCPRDTYMLLLWVQKLYPDDIINSPKLAGELQGLELGSLLPPKQVQELEVTFLSNEVTGVKELMARALELESERWAQNTAPQFLDSHWHSELAIDIMQILYQAHTKARNVTPDLGSQIRPMLLAALTAFLNSYLSTFDNFLEKGRQLSNYRPNVMANVNNCQLFWTTVEQKWQQTQASQNFMLSPLRDLKSHSFAILLQSLFEDLKPLFKKAQARWSAPEQLDEILATVGGRLPEFSGLRDCFREELMEAVHLHLVKEYITLLGRRRLVLKAVEQQLQLAGQIEANANLIQSFCTQHGSPASWLNPAIPTIAEIIRLQDPNAIKISVATYATWYPDFSKGHLNTILAIKGNLPSSEARDIRSILDMSTGTREPTKALFSLIKVG</sequence>
<evidence type="ECO:0000313" key="6">
    <source>
        <dbReference type="RefSeq" id="XP_060037064.1"/>
    </source>
</evidence>
<dbReference type="PANTHER" id="PTHR21292">
    <property type="entry name" value="EXOCYST COMPLEX COMPONENT SEC6-RELATED"/>
    <property type="match status" value="1"/>
</dbReference>
<dbReference type="RefSeq" id="XP_060037063.1">
    <property type="nucleotide sequence ID" value="XM_060181080.1"/>
</dbReference>
<accession>A0ABM3WKJ2</accession>
<protein>
    <submittedName>
        <fullName evidence="4 5">Tumor necrosis factor alpha-induced protein 2</fullName>
    </submittedName>
</protein>